<dbReference type="InterPro" id="IPR008792">
    <property type="entry name" value="PQQD"/>
</dbReference>
<dbReference type="AlphaFoldDB" id="A0AAE9B0W4"/>
<dbReference type="Pfam" id="PF05402">
    <property type="entry name" value="PqqD"/>
    <property type="match status" value="1"/>
</dbReference>
<dbReference type="InterPro" id="IPR041881">
    <property type="entry name" value="PqqD_sf"/>
</dbReference>
<dbReference type="EMBL" id="SPAZ01000147">
    <property type="protein sequence ID" value="TQE33783.1"/>
    <property type="molecule type" value="Genomic_DNA"/>
</dbReference>
<dbReference type="RefSeq" id="WP_141582703.1">
    <property type="nucleotide sequence ID" value="NZ_SPAZ01000147.1"/>
</dbReference>
<dbReference type="NCBIfam" id="NF033530">
    <property type="entry name" value="lasso_PqqD_Strm"/>
    <property type="match status" value="1"/>
</dbReference>
<comment type="caution">
    <text evidence="1">The sequence shown here is derived from an EMBL/GenBank/DDBJ whole genome shotgun (WGS) entry which is preliminary data.</text>
</comment>
<dbReference type="Proteomes" id="UP000318720">
    <property type="component" value="Unassembled WGS sequence"/>
</dbReference>
<dbReference type="Gene3D" id="1.10.10.1150">
    <property type="entry name" value="Coenzyme PQQ synthesis protein D (PqqD)"/>
    <property type="match status" value="1"/>
</dbReference>
<name>A0AAE9B0W4_9ACTN</name>
<accession>A0AAE9B0W4</accession>
<organism evidence="1 2">
    <name type="scientific">Streptomyces ipomoeae</name>
    <dbReference type="NCBI Taxonomy" id="103232"/>
    <lineage>
        <taxon>Bacteria</taxon>
        <taxon>Bacillati</taxon>
        <taxon>Actinomycetota</taxon>
        <taxon>Actinomycetes</taxon>
        <taxon>Kitasatosporales</taxon>
        <taxon>Streptomycetaceae</taxon>
        <taxon>Streptomyces</taxon>
    </lineage>
</organism>
<proteinExistence type="predicted"/>
<reference evidence="1 2" key="1">
    <citation type="submission" date="2019-03" db="EMBL/GenBank/DDBJ databases">
        <title>Comparative genomic analyses of the sweetpotato soil rot pathogen, Streptomyces ipomoeae.</title>
        <authorList>
            <person name="Ruschel Soares N."/>
            <person name="Badger J.H."/>
            <person name="Huguet-Tapia J.C."/>
            <person name="Clark C.A."/>
            <person name="Pettis G.S."/>
        </authorList>
    </citation>
    <scope>NUCLEOTIDE SEQUENCE [LARGE SCALE GENOMIC DNA]</scope>
    <source>
        <strain evidence="1 2">88-35</strain>
    </source>
</reference>
<sequence>MSETKKPDTGTTRLQRYVSVSDVEDGMLLLDERKGRCFKLNSSGALILRALLDGLSAADVARTLVERYEVSQERAAADVAALTVELSGKGLVVV</sequence>
<evidence type="ECO:0000313" key="1">
    <source>
        <dbReference type="EMBL" id="TQE33783.1"/>
    </source>
</evidence>
<gene>
    <name evidence="1" type="ORF">Sipo8835_16745</name>
</gene>
<evidence type="ECO:0000313" key="2">
    <source>
        <dbReference type="Proteomes" id="UP000318720"/>
    </source>
</evidence>
<protein>
    <submittedName>
        <fullName evidence="1">Lasso peptide biosynthesis PqqD family chaperone</fullName>
    </submittedName>
</protein>